<reference evidence="2 3" key="1">
    <citation type="submission" date="2016-10" db="EMBL/GenBank/DDBJ databases">
        <authorList>
            <person name="de Groot N.N."/>
        </authorList>
    </citation>
    <scope>NUCLEOTIDE SEQUENCE [LARGE SCALE GENOMIC DNA]</scope>
    <source>
        <strain evidence="2 3">CGMCC 1.9109</strain>
    </source>
</reference>
<evidence type="ECO:0000313" key="2">
    <source>
        <dbReference type="EMBL" id="SDD87213.1"/>
    </source>
</evidence>
<feature type="transmembrane region" description="Helical" evidence="1">
    <location>
        <begin position="134"/>
        <end position="156"/>
    </location>
</feature>
<evidence type="ECO:0000256" key="1">
    <source>
        <dbReference type="SAM" id="Phobius"/>
    </source>
</evidence>
<evidence type="ECO:0000313" key="3">
    <source>
        <dbReference type="Proteomes" id="UP000183685"/>
    </source>
</evidence>
<sequence length="341" mass="37266">MRKTMKRVHQLIGLVGALYMILMALTGTILAFEDQLLRLAVPQLEQSVVPLDADQLGTVLETIEARYDAYQLLSIKLPYPGMNAYRVYERGHGSYLLDPRTLKPIDDPLNVDAALQFLFDLHHRLALGHWGEEAVALLGLVAFFLVLSGLYLWWPWRRGFRLKLLKPKNGRSSALRATHATSGILIAPLLLLLIGTGVGMMYGAPIRSALGAVFGGDQPVNMHAVSNGSPASLLTMAGDHFAEARVTLYRPARKPGDPVGLRLQMPSEMHPNGRTTVTVGQQGGQSYDATKAGLGHRIADSFYPLHSGKTGGLPYLLLVVFTGLGTLYLAGMGLMAYVRRR</sequence>
<dbReference type="OrthoDB" id="9776609at2"/>
<dbReference type="RefSeq" id="WP_068302335.1">
    <property type="nucleotide sequence ID" value="NZ_FNAK01000003.1"/>
</dbReference>
<keyword evidence="1" id="KW-0472">Membrane</keyword>
<keyword evidence="1" id="KW-1133">Transmembrane helix</keyword>
<keyword evidence="1" id="KW-0812">Transmembrane</keyword>
<dbReference type="EMBL" id="FNAK01000003">
    <property type="protein sequence ID" value="SDD87213.1"/>
    <property type="molecule type" value="Genomic_DNA"/>
</dbReference>
<feature type="transmembrane region" description="Helical" evidence="1">
    <location>
        <begin position="315"/>
        <end position="338"/>
    </location>
</feature>
<keyword evidence="3" id="KW-1185">Reference proteome</keyword>
<feature type="transmembrane region" description="Helical" evidence="1">
    <location>
        <begin position="177"/>
        <end position="202"/>
    </location>
</feature>
<name>A0A1G6YB42_9PROT</name>
<dbReference type="PANTHER" id="PTHR34219:SF3">
    <property type="entry name" value="BLL7967 PROTEIN"/>
    <property type="match status" value="1"/>
</dbReference>
<proteinExistence type="predicted"/>
<accession>A0A1G6YB42</accession>
<organism evidence="2 3">
    <name type="scientific">Kordiimonas lacus</name>
    <dbReference type="NCBI Taxonomy" id="637679"/>
    <lineage>
        <taxon>Bacteria</taxon>
        <taxon>Pseudomonadati</taxon>
        <taxon>Pseudomonadota</taxon>
        <taxon>Alphaproteobacteria</taxon>
        <taxon>Kordiimonadales</taxon>
        <taxon>Kordiimonadaceae</taxon>
        <taxon>Kordiimonas</taxon>
    </lineage>
</organism>
<dbReference type="Pfam" id="PF03929">
    <property type="entry name" value="PepSY_TM"/>
    <property type="match status" value="1"/>
</dbReference>
<gene>
    <name evidence="2" type="ORF">SAMN04488071_1543</name>
</gene>
<dbReference type="InterPro" id="IPR005625">
    <property type="entry name" value="PepSY-ass_TM"/>
</dbReference>
<protein>
    <submittedName>
        <fullName evidence="2">Uncharacterized iron-regulated membrane protein</fullName>
    </submittedName>
</protein>
<dbReference type="PANTHER" id="PTHR34219">
    <property type="entry name" value="IRON-REGULATED INNER MEMBRANE PROTEIN-RELATED"/>
    <property type="match status" value="1"/>
</dbReference>
<feature type="transmembrane region" description="Helical" evidence="1">
    <location>
        <begin position="12"/>
        <end position="32"/>
    </location>
</feature>
<dbReference type="STRING" id="637679.GCA_001550055_01223"/>
<dbReference type="Proteomes" id="UP000183685">
    <property type="component" value="Unassembled WGS sequence"/>
</dbReference>
<dbReference type="AlphaFoldDB" id="A0A1G6YB42"/>